<keyword evidence="1" id="KW-0808">Transferase</keyword>
<evidence type="ECO:0000313" key="1">
    <source>
        <dbReference type="EMBL" id="GFC77255.1"/>
    </source>
</evidence>
<name>A0A699QUY0_TANCI</name>
<sequence>MVRPISDSEIKNAMFKIEDSKAPGPDGYTLRFNKLAWSIVGKEVSQSVREFFITGKLLEEVNATLISLVPKILTP</sequence>
<dbReference type="GO" id="GO:0003964">
    <property type="term" value="F:RNA-directed DNA polymerase activity"/>
    <property type="evidence" value="ECO:0007669"/>
    <property type="project" value="UniProtKB-KW"/>
</dbReference>
<dbReference type="AlphaFoldDB" id="A0A699QUY0"/>
<organism evidence="1">
    <name type="scientific">Tanacetum cinerariifolium</name>
    <name type="common">Dalmatian daisy</name>
    <name type="synonym">Chrysanthemum cinerariifolium</name>
    <dbReference type="NCBI Taxonomy" id="118510"/>
    <lineage>
        <taxon>Eukaryota</taxon>
        <taxon>Viridiplantae</taxon>
        <taxon>Streptophyta</taxon>
        <taxon>Embryophyta</taxon>
        <taxon>Tracheophyta</taxon>
        <taxon>Spermatophyta</taxon>
        <taxon>Magnoliopsida</taxon>
        <taxon>eudicotyledons</taxon>
        <taxon>Gunneridae</taxon>
        <taxon>Pentapetalae</taxon>
        <taxon>asterids</taxon>
        <taxon>campanulids</taxon>
        <taxon>Asterales</taxon>
        <taxon>Asteraceae</taxon>
        <taxon>Asteroideae</taxon>
        <taxon>Anthemideae</taxon>
        <taxon>Anthemidinae</taxon>
        <taxon>Tanacetum</taxon>
    </lineage>
</organism>
<comment type="caution">
    <text evidence="1">The sequence shown here is derived from an EMBL/GenBank/DDBJ whole genome shotgun (WGS) entry which is preliminary data.</text>
</comment>
<accession>A0A699QUY0</accession>
<keyword evidence="1" id="KW-0695">RNA-directed DNA polymerase</keyword>
<keyword evidence="1" id="KW-0548">Nucleotidyltransferase</keyword>
<protein>
    <submittedName>
        <fullName evidence="1">RNA-directed DNA polymerase, eukaryota, reverse transcriptase zinc-binding domain protein</fullName>
    </submittedName>
</protein>
<dbReference type="EMBL" id="BKCJ011060198">
    <property type="protein sequence ID" value="GFC77255.1"/>
    <property type="molecule type" value="Genomic_DNA"/>
</dbReference>
<feature type="non-terminal residue" evidence="1">
    <location>
        <position position="75"/>
    </location>
</feature>
<proteinExistence type="predicted"/>
<gene>
    <name evidence="1" type="ORF">Tci_849225</name>
</gene>
<reference evidence="1" key="1">
    <citation type="journal article" date="2019" name="Sci. Rep.">
        <title>Draft genome of Tanacetum cinerariifolium, the natural source of mosquito coil.</title>
        <authorList>
            <person name="Yamashiro T."/>
            <person name="Shiraishi A."/>
            <person name="Satake H."/>
            <person name="Nakayama K."/>
        </authorList>
    </citation>
    <scope>NUCLEOTIDE SEQUENCE</scope>
</reference>